<accession>A0A853PPM8</accession>
<feature type="region of interest" description="Disordered" evidence="1">
    <location>
        <begin position="33"/>
        <end position="54"/>
    </location>
</feature>
<evidence type="ECO:0000313" key="2">
    <source>
        <dbReference type="EMBL" id="OCR29021.1"/>
    </source>
</evidence>
<evidence type="ECO:0000256" key="1">
    <source>
        <dbReference type="SAM" id="MobiDB-lite"/>
    </source>
</evidence>
<dbReference type="Proteomes" id="UP000093197">
    <property type="component" value="Unassembled WGS sequence"/>
</dbReference>
<dbReference type="EMBL" id="LIDT01000035">
    <property type="protein sequence ID" value="OCR29021.1"/>
    <property type="molecule type" value="Genomic_DNA"/>
</dbReference>
<name>A0A853PPM8_BACFG</name>
<proteinExistence type="predicted"/>
<sequence length="54" mass="6449">MRIRTVVEKRIVTETEVSDEIIRKIESRVLDRLSEENLTGQPAGRRQTKRRNER</sequence>
<gene>
    <name evidence="2" type="ORF">AC094_34500</name>
</gene>
<reference evidence="2 3" key="1">
    <citation type="journal article" date="2016" name="PLoS ONE">
        <title>Genomic Diversity of Enterotoxigenic Strains of Bacteroides fragilis.</title>
        <authorList>
            <person name="Pierce J.V."/>
            <person name="Bernstein H.D."/>
        </authorList>
    </citation>
    <scope>NUCLEOTIDE SEQUENCE [LARGE SCALE GENOMIC DNA]</scope>
    <source>
        <strain evidence="2 3">20793-3</strain>
    </source>
</reference>
<evidence type="ECO:0000313" key="3">
    <source>
        <dbReference type="Proteomes" id="UP000093197"/>
    </source>
</evidence>
<protein>
    <submittedName>
        <fullName evidence="2">Uncharacterized protein</fullName>
    </submittedName>
</protein>
<comment type="caution">
    <text evidence="2">The sequence shown here is derived from an EMBL/GenBank/DDBJ whole genome shotgun (WGS) entry which is preliminary data.</text>
</comment>
<organism evidence="2 3">
    <name type="scientific">Bacteroides fragilis</name>
    <dbReference type="NCBI Taxonomy" id="817"/>
    <lineage>
        <taxon>Bacteria</taxon>
        <taxon>Pseudomonadati</taxon>
        <taxon>Bacteroidota</taxon>
        <taxon>Bacteroidia</taxon>
        <taxon>Bacteroidales</taxon>
        <taxon>Bacteroidaceae</taxon>
        <taxon>Bacteroides</taxon>
    </lineage>
</organism>
<dbReference type="AlphaFoldDB" id="A0A853PPM8"/>